<accession>A0A1T5GV51</accession>
<dbReference type="Proteomes" id="UP000189818">
    <property type="component" value="Unassembled WGS sequence"/>
</dbReference>
<proteinExistence type="predicted"/>
<organism evidence="2 3">
    <name type="scientific">Rhizorhabdus histidinilytica</name>
    <dbReference type="NCBI Taxonomy" id="439228"/>
    <lineage>
        <taxon>Bacteria</taxon>
        <taxon>Pseudomonadati</taxon>
        <taxon>Pseudomonadota</taxon>
        <taxon>Alphaproteobacteria</taxon>
        <taxon>Sphingomonadales</taxon>
        <taxon>Sphingomonadaceae</taxon>
        <taxon>Rhizorhabdus</taxon>
    </lineage>
</organism>
<dbReference type="SUPFAM" id="SSF51182">
    <property type="entry name" value="RmlC-like cupins"/>
    <property type="match status" value="1"/>
</dbReference>
<dbReference type="Gene3D" id="2.60.120.10">
    <property type="entry name" value="Jelly Rolls"/>
    <property type="match status" value="1"/>
</dbReference>
<evidence type="ECO:0000313" key="2">
    <source>
        <dbReference type="EMBL" id="SKC12200.1"/>
    </source>
</evidence>
<dbReference type="PANTHER" id="PTHR36156">
    <property type="entry name" value="SLR2101 PROTEIN"/>
    <property type="match status" value="1"/>
</dbReference>
<dbReference type="InterPro" id="IPR014710">
    <property type="entry name" value="RmlC-like_jellyroll"/>
</dbReference>
<evidence type="ECO:0000259" key="1">
    <source>
        <dbReference type="Pfam" id="PF07883"/>
    </source>
</evidence>
<name>A0A1T5GV51_9SPHN</name>
<protein>
    <submittedName>
        <fullName evidence="2">Cupin domain-containing protein</fullName>
    </submittedName>
</protein>
<dbReference type="Pfam" id="PF07883">
    <property type="entry name" value="Cupin_2"/>
    <property type="match status" value="1"/>
</dbReference>
<keyword evidence="3" id="KW-1185">Reference proteome</keyword>
<dbReference type="InterPro" id="IPR011051">
    <property type="entry name" value="RmlC_Cupin_sf"/>
</dbReference>
<dbReference type="STRING" id="439228.SAMN06295920_12040"/>
<evidence type="ECO:0000313" key="3">
    <source>
        <dbReference type="Proteomes" id="UP000189818"/>
    </source>
</evidence>
<dbReference type="RefSeq" id="WP_176152698.1">
    <property type="nucleotide sequence ID" value="NZ_FUYM01000020.1"/>
</dbReference>
<sequence length="180" mass="19616">MSSFRPEFIDTVPEQAARWRRVVVGERDGKSVVVIDEAECPFQMGVAGALGVAVTDLWKTFANPECDPTGPDSCSMPLSFGPPPGGTVVQMLEWPPDKELFGVSDPAIAKAATNHRTASIDVVYIISGEIYAMLDEEEVCLKAGDTLVQRGTSHAWSNRRNEPCRMLAVMVSATAFKTRR</sequence>
<dbReference type="InterPro" id="IPR013096">
    <property type="entry name" value="Cupin_2"/>
</dbReference>
<dbReference type="EMBL" id="FUYM01000020">
    <property type="protein sequence ID" value="SKC12200.1"/>
    <property type="molecule type" value="Genomic_DNA"/>
</dbReference>
<reference evidence="3" key="1">
    <citation type="submission" date="2017-02" db="EMBL/GenBank/DDBJ databases">
        <authorList>
            <person name="Varghese N."/>
            <person name="Submissions S."/>
        </authorList>
    </citation>
    <scope>NUCLEOTIDE SEQUENCE [LARGE SCALE GENOMIC DNA]</scope>
    <source>
        <strain evidence="3">UM2</strain>
    </source>
</reference>
<dbReference type="InterPro" id="IPR047142">
    <property type="entry name" value="OryJ/VirC-like"/>
</dbReference>
<dbReference type="PANTHER" id="PTHR36156:SF2">
    <property type="entry name" value="CUPIN TYPE-2 DOMAIN-CONTAINING PROTEIN"/>
    <property type="match status" value="1"/>
</dbReference>
<gene>
    <name evidence="2" type="ORF">SAMN06295920_12040</name>
</gene>
<dbReference type="AlphaFoldDB" id="A0A1T5GV51"/>
<feature type="domain" description="Cupin type-2" evidence="1">
    <location>
        <begin position="114"/>
        <end position="169"/>
    </location>
</feature>
<dbReference type="CDD" id="cd02231">
    <property type="entry name" value="cupin_BLL6423-like"/>
    <property type="match status" value="1"/>
</dbReference>